<feature type="region of interest" description="Disordered" evidence="1">
    <location>
        <begin position="1"/>
        <end position="31"/>
    </location>
</feature>
<dbReference type="AlphaFoldDB" id="A0A4Y2LLL5"/>
<evidence type="ECO:0000256" key="1">
    <source>
        <dbReference type="SAM" id="MobiDB-lite"/>
    </source>
</evidence>
<accession>A0A4Y2LLL5</accession>
<organism evidence="2 3">
    <name type="scientific">Araneus ventricosus</name>
    <name type="common">Orbweaver spider</name>
    <name type="synonym">Epeira ventricosa</name>
    <dbReference type="NCBI Taxonomy" id="182803"/>
    <lineage>
        <taxon>Eukaryota</taxon>
        <taxon>Metazoa</taxon>
        <taxon>Ecdysozoa</taxon>
        <taxon>Arthropoda</taxon>
        <taxon>Chelicerata</taxon>
        <taxon>Arachnida</taxon>
        <taxon>Araneae</taxon>
        <taxon>Araneomorphae</taxon>
        <taxon>Entelegynae</taxon>
        <taxon>Araneoidea</taxon>
        <taxon>Araneidae</taxon>
        <taxon>Araneus</taxon>
    </lineage>
</organism>
<feature type="compositionally biased region" description="Basic and acidic residues" evidence="1">
    <location>
        <begin position="1"/>
        <end position="13"/>
    </location>
</feature>
<keyword evidence="3" id="KW-1185">Reference proteome</keyword>
<feature type="compositionally biased region" description="Basic and acidic residues" evidence="1">
    <location>
        <begin position="21"/>
        <end position="31"/>
    </location>
</feature>
<evidence type="ECO:0000313" key="3">
    <source>
        <dbReference type="Proteomes" id="UP000499080"/>
    </source>
</evidence>
<gene>
    <name evidence="2" type="ORF">AVEN_194069_1</name>
</gene>
<name>A0A4Y2LLL5_ARAVE</name>
<protein>
    <submittedName>
        <fullName evidence="2">Uncharacterized protein</fullName>
    </submittedName>
</protein>
<sequence length="113" mass="13282">MRKEKVELEEAKANRVFNKNKNGDKTKKKKSPEIKEKTYFEFLSKTQFLQQVRQIMRGQIAQTANTHMMKIGPSVDCKEWWNEKCSSYEGSEHLYETTAKFSGCVILDSFHVR</sequence>
<dbReference type="Proteomes" id="UP000499080">
    <property type="component" value="Unassembled WGS sequence"/>
</dbReference>
<comment type="caution">
    <text evidence="2">The sequence shown here is derived from an EMBL/GenBank/DDBJ whole genome shotgun (WGS) entry which is preliminary data.</text>
</comment>
<reference evidence="2 3" key="1">
    <citation type="journal article" date="2019" name="Sci. Rep.">
        <title>Orb-weaving spider Araneus ventricosus genome elucidates the spidroin gene catalogue.</title>
        <authorList>
            <person name="Kono N."/>
            <person name="Nakamura H."/>
            <person name="Ohtoshi R."/>
            <person name="Moran D.A.P."/>
            <person name="Shinohara A."/>
            <person name="Yoshida Y."/>
            <person name="Fujiwara M."/>
            <person name="Mori M."/>
            <person name="Tomita M."/>
            <person name="Arakawa K."/>
        </authorList>
    </citation>
    <scope>NUCLEOTIDE SEQUENCE [LARGE SCALE GENOMIC DNA]</scope>
</reference>
<evidence type="ECO:0000313" key="2">
    <source>
        <dbReference type="EMBL" id="GBN15681.1"/>
    </source>
</evidence>
<dbReference type="EMBL" id="BGPR01006052">
    <property type="protein sequence ID" value="GBN15681.1"/>
    <property type="molecule type" value="Genomic_DNA"/>
</dbReference>
<proteinExistence type="predicted"/>